<evidence type="ECO:0000256" key="2">
    <source>
        <dbReference type="ARBA" id="ARBA00022692"/>
    </source>
</evidence>
<feature type="transmembrane region" description="Helical" evidence="6">
    <location>
        <begin position="212"/>
        <end position="229"/>
    </location>
</feature>
<feature type="transmembrane region" description="Helical" evidence="6">
    <location>
        <begin position="416"/>
        <end position="435"/>
    </location>
</feature>
<feature type="domain" description="Threonine/Serine exporter ThrE" evidence="8">
    <location>
        <begin position="345"/>
        <end position="465"/>
    </location>
</feature>
<gene>
    <name evidence="9" type="ORF">XPU_4717</name>
</gene>
<evidence type="ECO:0000256" key="6">
    <source>
        <dbReference type="SAM" id="Phobius"/>
    </source>
</evidence>
<dbReference type="GO" id="GO:0016020">
    <property type="term" value="C:membrane"/>
    <property type="evidence" value="ECO:0007669"/>
    <property type="project" value="UniProtKB-SubCell"/>
</dbReference>
<evidence type="ECO:0000256" key="1">
    <source>
        <dbReference type="ARBA" id="ARBA00004141"/>
    </source>
</evidence>
<comment type="caution">
    <text evidence="9">The sequence shown here is derived from an EMBL/GenBank/DDBJ whole genome shotgun (WGS) entry which is preliminary data.</text>
</comment>
<feature type="transmembrane region" description="Helical" evidence="6">
    <location>
        <begin position="447"/>
        <end position="469"/>
    </location>
</feature>
<comment type="similarity">
    <text evidence="5">Belongs to the ThrE exporter (TC 2.A.79) family.</text>
</comment>
<keyword evidence="3 6" id="KW-1133">Transmembrane helix</keyword>
<evidence type="ECO:0000313" key="10">
    <source>
        <dbReference type="Proteomes" id="UP000019143"/>
    </source>
</evidence>
<keyword evidence="2 6" id="KW-0812">Transmembrane</keyword>
<dbReference type="EMBL" id="BAVB01000404">
    <property type="protein sequence ID" value="GAE53185.1"/>
    <property type="molecule type" value="Genomic_DNA"/>
</dbReference>
<feature type="transmembrane region" description="Helical" evidence="6">
    <location>
        <begin position="386"/>
        <end position="404"/>
    </location>
</feature>
<dbReference type="InterPro" id="IPR010619">
    <property type="entry name" value="ThrE-like_N"/>
</dbReference>
<protein>
    <submittedName>
        <fullName evidence="9">Membrane protein</fullName>
    </submittedName>
</protein>
<evidence type="ECO:0000259" key="7">
    <source>
        <dbReference type="Pfam" id="PF06738"/>
    </source>
</evidence>
<feature type="transmembrane region" description="Helical" evidence="6">
    <location>
        <begin position="265"/>
        <end position="284"/>
    </location>
</feature>
<dbReference type="PANTHER" id="PTHR31082:SF4">
    <property type="entry name" value="PHEROMONE-REGULATED MEMBRANE PROTEIN 10"/>
    <property type="match status" value="1"/>
</dbReference>
<dbReference type="InterPro" id="IPR051361">
    <property type="entry name" value="ThrE/Ser_Exporter"/>
</dbReference>
<dbReference type="Pfam" id="PF06738">
    <property type="entry name" value="ThrE"/>
    <property type="match status" value="1"/>
</dbReference>
<dbReference type="PANTHER" id="PTHR31082">
    <property type="entry name" value="PHEROMONE-REGULATED MEMBRANE PROTEIN 10"/>
    <property type="match status" value="1"/>
</dbReference>
<feature type="transmembrane region" description="Helical" evidence="6">
    <location>
        <begin position="296"/>
        <end position="318"/>
    </location>
</feature>
<name>W4S9A9_9XANT</name>
<evidence type="ECO:0000256" key="3">
    <source>
        <dbReference type="ARBA" id="ARBA00022989"/>
    </source>
</evidence>
<dbReference type="Pfam" id="PF12821">
    <property type="entry name" value="ThrE_2"/>
    <property type="match status" value="1"/>
</dbReference>
<comment type="subcellular location">
    <subcellularLocation>
        <location evidence="1">Membrane</location>
        <topology evidence="1">Multi-pass membrane protein</topology>
    </subcellularLocation>
</comment>
<feature type="domain" description="Threonine/serine exporter-like N-terminal" evidence="7">
    <location>
        <begin position="77"/>
        <end position="319"/>
    </location>
</feature>
<feature type="transmembrane region" description="Helical" evidence="6">
    <location>
        <begin position="362"/>
        <end position="380"/>
    </location>
</feature>
<evidence type="ECO:0000259" key="8">
    <source>
        <dbReference type="Pfam" id="PF12821"/>
    </source>
</evidence>
<dbReference type="GO" id="GO:0022857">
    <property type="term" value="F:transmembrane transporter activity"/>
    <property type="evidence" value="ECO:0007669"/>
    <property type="project" value="InterPro"/>
</dbReference>
<feature type="transmembrane region" description="Helical" evidence="6">
    <location>
        <begin position="241"/>
        <end position="259"/>
    </location>
</feature>
<dbReference type="InterPro" id="IPR024528">
    <property type="entry name" value="ThrE_2"/>
</dbReference>
<dbReference type="AlphaFoldDB" id="W4S9A9"/>
<evidence type="ECO:0000256" key="4">
    <source>
        <dbReference type="ARBA" id="ARBA00023136"/>
    </source>
</evidence>
<organism evidence="9 10">
    <name type="scientific">Xanthomonas arboricola pv. pruni str. MAFF 311562</name>
    <dbReference type="NCBI Taxonomy" id="1414836"/>
    <lineage>
        <taxon>Bacteria</taxon>
        <taxon>Pseudomonadati</taxon>
        <taxon>Pseudomonadota</taxon>
        <taxon>Gammaproteobacteria</taxon>
        <taxon>Lysobacterales</taxon>
        <taxon>Lysobacteraceae</taxon>
        <taxon>Xanthomonas</taxon>
    </lineage>
</organism>
<evidence type="ECO:0000256" key="5">
    <source>
        <dbReference type="ARBA" id="ARBA00034125"/>
    </source>
</evidence>
<proteinExistence type="inferred from homology"/>
<sequence length="475" mass="49942">MGGLSVAPAYRARRERMMGTLRSCGPGTDNRRAGQVRCGIHWRPRQTAFLRSDPPRMSAATVVQPSASATYAQRVAFVSEIAGRLHSYGTTAQRLEAAVVGLSHKLGLDCEPWSNPTGIILSFSDPTKAIGSSDITRVIRLAPGENDLYKLSVADYVADGVANGRMSIAQGHTALRRLDREVDRRGKTMQVLAFGLAAAGVAGLWKLPWLDIATAGAIGMSIGLLTQYTDRRPATKEAGEALAGLLAGVVAAVVASLVGPLNLNTVIIASLVVLLPGMSLTNAFNELASQHWVSGTARLAGAVTTVLKLTVGAVIAVTLTQVLGLHPQVAALRPQSGWVEWASLLVAAYAFAVLFKANRRDYLWIMAAAMSGYVIARYAGHAWGGPAGVFASAMALTAAGNLFGRVVQKPGALIRLPGIIMLVPGSVSLRGFLTLVQQQDVSVGQAALLAVTNIVMALMAGLLFGNLLIPARKNL</sequence>
<evidence type="ECO:0000313" key="9">
    <source>
        <dbReference type="EMBL" id="GAE53185.1"/>
    </source>
</evidence>
<reference evidence="9 10" key="1">
    <citation type="submission" date="2014-01" db="EMBL/GenBank/DDBJ databases">
        <title>Genome sequence and analysis of Xanthomonas arboricola pv. pruni.</title>
        <authorList>
            <person name="Fujikawa T."/>
            <person name="Nakazono-Nagaoka E."/>
        </authorList>
    </citation>
    <scope>NUCLEOTIDE SEQUENCE [LARGE SCALE GENOMIC DNA]</scope>
    <source>
        <strain evidence="10">MAFF 311562</strain>
    </source>
</reference>
<dbReference type="Proteomes" id="UP000019143">
    <property type="component" value="Unassembled WGS sequence"/>
</dbReference>
<feature type="transmembrane region" description="Helical" evidence="6">
    <location>
        <begin position="338"/>
        <end position="355"/>
    </location>
</feature>
<accession>W4S9A9</accession>
<keyword evidence="4 6" id="KW-0472">Membrane</keyword>